<protein>
    <submittedName>
        <fullName evidence="1">Uncharacterized protein</fullName>
    </submittedName>
</protein>
<evidence type="ECO:0000313" key="1">
    <source>
        <dbReference type="EMBL" id="KAH1164990.1"/>
    </source>
</evidence>
<accession>A0A9D3WQ08</accession>
<evidence type="ECO:0000313" key="2">
    <source>
        <dbReference type="Proteomes" id="UP000827986"/>
    </source>
</evidence>
<dbReference type="Proteomes" id="UP000827986">
    <property type="component" value="Unassembled WGS sequence"/>
</dbReference>
<name>A0A9D3WQ08_9SAUR</name>
<dbReference type="EMBL" id="JAHDVG010000488">
    <property type="protein sequence ID" value="KAH1164990.1"/>
    <property type="molecule type" value="Genomic_DNA"/>
</dbReference>
<comment type="caution">
    <text evidence="1">The sequence shown here is derived from an EMBL/GenBank/DDBJ whole genome shotgun (WGS) entry which is preliminary data.</text>
</comment>
<organism evidence="1 2">
    <name type="scientific">Mauremys mutica</name>
    <name type="common">yellowpond turtle</name>
    <dbReference type="NCBI Taxonomy" id="74926"/>
    <lineage>
        <taxon>Eukaryota</taxon>
        <taxon>Metazoa</taxon>
        <taxon>Chordata</taxon>
        <taxon>Craniata</taxon>
        <taxon>Vertebrata</taxon>
        <taxon>Euteleostomi</taxon>
        <taxon>Archelosauria</taxon>
        <taxon>Testudinata</taxon>
        <taxon>Testudines</taxon>
        <taxon>Cryptodira</taxon>
        <taxon>Durocryptodira</taxon>
        <taxon>Testudinoidea</taxon>
        <taxon>Geoemydidae</taxon>
        <taxon>Geoemydinae</taxon>
        <taxon>Mauremys</taxon>
    </lineage>
</organism>
<sequence length="123" mass="14138">MHHHFKRYILTKIVTAICKQLKCFSFPSESVSDVLNALLLHSLSQLHALEHIEASLWHLYLLVAQLHCTKVRMASGAHSKQHHHFRIFHAIYHPFVDDRTAEESELLYDSICMTDNLHVSGAA</sequence>
<reference evidence="1" key="1">
    <citation type="submission" date="2021-09" db="EMBL/GenBank/DDBJ databases">
        <title>The genome of Mauremys mutica provides insights into the evolution of semi-aquatic lifestyle.</title>
        <authorList>
            <person name="Gong S."/>
            <person name="Gao Y."/>
        </authorList>
    </citation>
    <scope>NUCLEOTIDE SEQUENCE</scope>
    <source>
        <strain evidence="1">MM-2020</strain>
        <tissue evidence="1">Muscle</tissue>
    </source>
</reference>
<keyword evidence="2" id="KW-1185">Reference proteome</keyword>
<dbReference type="AlphaFoldDB" id="A0A9D3WQ08"/>
<gene>
    <name evidence="1" type="ORF">KIL84_022549</name>
</gene>
<proteinExistence type="predicted"/>